<keyword evidence="2" id="KW-1185">Reference proteome</keyword>
<reference evidence="1 2" key="1">
    <citation type="journal article" date="2017" name="Genome Biol.">
        <title>New reference genome sequences of hot pepper reveal the massive evolution of plant disease-resistance genes by retroduplication.</title>
        <authorList>
            <person name="Kim S."/>
            <person name="Park J."/>
            <person name="Yeom S.I."/>
            <person name="Kim Y.M."/>
            <person name="Seo E."/>
            <person name="Kim K.T."/>
            <person name="Kim M.S."/>
            <person name="Lee J.M."/>
            <person name="Cheong K."/>
            <person name="Shin H.S."/>
            <person name="Kim S.B."/>
            <person name="Han K."/>
            <person name="Lee J."/>
            <person name="Park M."/>
            <person name="Lee H.A."/>
            <person name="Lee H.Y."/>
            <person name="Lee Y."/>
            <person name="Oh S."/>
            <person name="Lee J.H."/>
            <person name="Choi E."/>
            <person name="Choi E."/>
            <person name="Lee S.E."/>
            <person name="Jeon J."/>
            <person name="Kim H."/>
            <person name="Choi G."/>
            <person name="Song H."/>
            <person name="Lee J."/>
            <person name="Lee S.C."/>
            <person name="Kwon J.K."/>
            <person name="Lee H.Y."/>
            <person name="Koo N."/>
            <person name="Hong Y."/>
            <person name="Kim R.W."/>
            <person name="Kang W.H."/>
            <person name="Huh J.H."/>
            <person name="Kang B.C."/>
            <person name="Yang T.J."/>
            <person name="Lee Y.H."/>
            <person name="Bennetzen J.L."/>
            <person name="Choi D."/>
        </authorList>
    </citation>
    <scope>NUCLEOTIDE SEQUENCE [LARGE SCALE GENOMIC DNA]</scope>
    <source>
        <strain evidence="2">cv. PBC81</strain>
    </source>
</reference>
<comment type="caution">
    <text evidence="1">The sequence shown here is derived from an EMBL/GenBank/DDBJ whole genome shotgun (WGS) entry which is preliminary data.</text>
</comment>
<dbReference type="OrthoDB" id="3176171at2759"/>
<dbReference type="Proteomes" id="UP000224567">
    <property type="component" value="Unassembled WGS sequence"/>
</dbReference>
<dbReference type="EMBL" id="MLFT02001303">
    <property type="protein sequence ID" value="PHT25792.1"/>
    <property type="molecule type" value="Genomic_DNA"/>
</dbReference>
<gene>
    <name evidence="1" type="ORF">CQW23_34588</name>
</gene>
<protein>
    <submittedName>
        <fullName evidence="1">Uncharacterized protein</fullName>
    </submittedName>
</protein>
<evidence type="ECO:0000313" key="1">
    <source>
        <dbReference type="EMBL" id="PHT25792.1"/>
    </source>
</evidence>
<dbReference type="AlphaFoldDB" id="A0A2G2UYJ6"/>
<evidence type="ECO:0000313" key="2">
    <source>
        <dbReference type="Proteomes" id="UP000224567"/>
    </source>
</evidence>
<name>A0A2G2UYJ6_CAPBA</name>
<dbReference type="STRING" id="33114.A0A2G2UYJ6"/>
<proteinExistence type="predicted"/>
<sequence length="173" mass="19548">MWHLFSVAKFELTGVLDPIQVSEKLLAPKELLAAKEISHLQCRNMQHPTLVQKFSRLQFSSYRDILFPHCPNMTVLFFYPPLLEESTKSVVQIDNPRVAPTKADSNSELVSKADARVQEPKEGEIVRVVPRPTGLENMISDEMKQLSQLPEALNTACCCKDYKNSTVILPILP</sequence>
<reference evidence="2" key="2">
    <citation type="journal article" date="2017" name="J. Anim. Genet.">
        <title>Multiple reference genome sequences of hot pepper reveal the massive evolution of plant disease resistance genes by retroduplication.</title>
        <authorList>
            <person name="Kim S."/>
            <person name="Park J."/>
            <person name="Yeom S.-I."/>
            <person name="Kim Y.-M."/>
            <person name="Seo E."/>
            <person name="Kim K.-T."/>
            <person name="Kim M.-S."/>
            <person name="Lee J.M."/>
            <person name="Cheong K."/>
            <person name="Shin H.-S."/>
            <person name="Kim S.-B."/>
            <person name="Han K."/>
            <person name="Lee J."/>
            <person name="Park M."/>
            <person name="Lee H.-A."/>
            <person name="Lee H.-Y."/>
            <person name="Lee Y."/>
            <person name="Oh S."/>
            <person name="Lee J.H."/>
            <person name="Choi E."/>
            <person name="Choi E."/>
            <person name="Lee S.E."/>
            <person name="Jeon J."/>
            <person name="Kim H."/>
            <person name="Choi G."/>
            <person name="Song H."/>
            <person name="Lee J."/>
            <person name="Lee S.-C."/>
            <person name="Kwon J.-K."/>
            <person name="Lee H.-Y."/>
            <person name="Koo N."/>
            <person name="Hong Y."/>
            <person name="Kim R.W."/>
            <person name="Kang W.-H."/>
            <person name="Huh J.H."/>
            <person name="Kang B.-C."/>
            <person name="Yang T.-J."/>
            <person name="Lee Y.-H."/>
            <person name="Bennetzen J.L."/>
            <person name="Choi D."/>
        </authorList>
    </citation>
    <scope>NUCLEOTIDE SEQUENCE [LARGE SCALE GENOMIC DNA]</scope>
    <source>
        <strain evidence="2">cv. PBC81</strain>
    </source>
</reference>
<organism evidence="1 2">
    <name type="scientific">Capsicum baccatum</name>
    <name type="common">Peruvian pepper</name>
    <dbReference type="NCBI Taxonomy" id="33114"/>
    <lineage>
        <taxon>Eukaryota</taxon>
        <taxon>Viridiplantae</taxon>
        <taxon>Streptophyta</taxon>
        <taxon>Embryophyta</taxon>
        <taxon>Tracheophyta</taxon>
        <taxon>Spermatophyta</taxon>
        <taxon>Magnoliopsida</taxon>
        <taxon>eudicotyledons</taxon>
        <taxon>Gunneridae</taxon>
        <taxon>Pentapetalae</taxon>
        <taxon>asterids</taxon>
        <taxon>lamiids</taxon>
        <taxon>Solanales</taxon>
        <taxon>Solanaceae</taxon>
        <taxon>Solanoideae</taxon>
        <taxon>Capsiceae</taxon>
        <taxon>Capsicum</taxon>
    </lineage>
</organism>
<accession>A0A2G2UYJ6</accession>